<dbReference type="GO" id="GO:0030570">
    <property type="term" value="F:pectate lyase activity"/>
    <property type="evidence" value="ECO:0007669"/>
    <property type="project" value="UniProtKB-EC"/>
</dbReference>
<dbReference type="RefSeq" id="WP_327598269.1">
    <property type="nucleotide sequence ID" value="NZ_JAYXHS010000001.1"/>
</dbReference>
<reference evidence="1 2" key="1">
    <citation type="submission" date="2024-01" db="EMBL/GenBank/DDBJ databases">
        <title>Uliginosibacterium soil sp. nov.</title>
        <authorList>
            <person name="Lv Y."/>
        </authorList>
    </citation>
    <scope>NUCLEOTIDE SEQUENCE [LARGE SCALE GENOMIC DNA]</scope>
    <source>
        <strain evidence="1 2">H3</strain>
    </source>
</reference>
<comment type="caution">
    <text evidence="1">The sequence shown here is derived from an EMBL/GenBank/DDBJ whole genome shotgun (WGS) entry which is preliminary data.</text>
</comment>
<dbReference type="InterPro" id="IPR012669">
    <property type="entry name" value="Pectate_lyase"/>
</dbReference>
<dbReference type="NCBIfam" id="TIGR02474">
    <property type="entry name" value="pec_lyase"/>
    <property type="match status" value="1"/>
</dbReference>
<name>A0ABU6K256_9RHOO</name>
<dbReference type="EC" id="4.2.2.2" evidence="1"/>
<keyword evidence="2" id="KW-1185">Reference proteome</keyword>
<dbReference type="Proteomes" id="UP001331561">
    <property type="component" value="Unassembled WGS sequence"/>
</dbReference>
<dbReference type="Pfam" id="PF09492">
    <property type="entry name" value="Pec_lyase"/>
    <property type="match status" value="1"/>
</dbReference>
<accession>A0ABU6K256</accession>
<gene>
    <name evidence="1" type="primary">pelA</name>
    <name evidence="1" type="ORF">VVD49_06220</name>
</gene>
<evidence type="ECO:0000313" key="2">
    <source>
        <dbReference type="Proteomes" id="UP001331561"/>
    </source>
</evidence>
<dbReference type="SUPFAM" id="SSF81853">
    <property type="entry name" value="Family 10 polysaccharide lyase"/>
    <property type="match status" value="1"/>
</dbReference>
<dbReference type="Gene3D" id="1.50.10.20">
    <property type="match status" value="1"/>
</dbReference>
<proteinExistence type="predicted"/>
<evidence type="ECO:0000313" key="1">
    <source>
        <dbReference type="EMBL" id="MEC5385310.1"/>
    </source>
</evidence>
<keyword evidence="1" id="KW-0456">Lyase</keyword>
<protein>
    <submittedName>
        <fullName evidence="1">Pectate lyase</fullName>
        <ecNumber evidence="1">4.2.2.2</ecNumber>
    </submittedName>
</protein>
<sequence length="434" mass="46440">MATNDGACVTTCTDYIRKNTETSPLTQTRIDTEAGSLKSAFTTYLSNSNAARAADKAALKAERSGLSSVPSARGSDKAGPDTMPLSEAASYYASSNALAIAREIVSFQVPSGAWGKNMLRTGVVRAKGQSWIGSNIDPSASGSTDWMYVGTFDNKATTTEIRYLAKVQTAQSTDRAAFQASIVKGINAMINAQYPNYGWPQNYPVSGSGYNDAVTLNDDAMLNIMKLLREIGTSSNTDFAFVDSTLRNKAASAAGNGVTWFLANQVVINGKKTVWGQQHDVFTLKPTPARAYEMASLTSQESAKITSYLMALPNPDTAMVTAVYAATDFFKATQITGKVWSSGVLSSDSSKNSWARFYDLSVYDPTAANLSSRARMLFGDFADRHGAASSVYGLIFGSTTAVSAERLTGYSQYNSVAQAMLTSFTSWSASHPRP</sequence>
<organism evidence="1 2">
    <name type="scientific">Uliginosibacterium silvisoli</name>
    <dbReference type="NCBI Taxonomy" id="3114758"/>
    <lineage>
        <taxon>Bacteria</taxon>
        <taxon>Pseudomonadati</taxon>
        <taxon>Pseudomonadota</taxon>
        <taxon>Betaproteobacteria</taxon>
        <taxon>Rhodocyclales</taxon>
        <taxon>Zoogloeaceae</taxon>
        <taxon>Uliginosibacterium</taxon>
    </lineage>
</organism>
<dbReference type="EMBL" id="JAYXHS010000001">
    <property type="protein sequence ID" value="MEC5385310.1"/>
    <property type="molecule type" value="Genomic_DNA"/>
</dbReference>